<dbReference type="InterPro" id="IPR003593">
    <property type="entry name" value="AAA+_ATPase"/>
</dbReference>
<name>A0A3D8YG17_9BACT</name>
<protein>
    <submittedName>
        <fullName evidence="4">Exodeoxyribonuclease V subunit alpha</fullName>
    </submittedName>
</protein>
<dbReference type="CDD" id="cd17933">
    <property type="entry name" value="DEXSc_RecD-like"/>
    <property type="match status" value="1"/>
</dbReference>
<dbReference type="SUPFAM" id="SSF47781">
    <property type="entry name" value="RuvA domain 2-like"/>
    <property type="match status" value="1"/>
</dbReference>
<dbReference type="InterPro" id="IPR010994">
    <property type="entry name" value="RuvA_2-like"/>
</dbReference>
<dbReference type="Pfam" id="PF23139">
    <property type="entry name" value="OB_YrrC"/>
    <property type="match status" value="1"/>
</dbReference>
<dbReference type="Gene3D" id="3.40.50.300">
    <property type="entry name" value="P-loop containing nucleotide triphosphate hydrolases"/>
    <property type="match status" value="2"/>
</dbReference>
<dbReference type="SUPFAM" id="SSF52540">
    <property type="entry name" value="P-loop containing nucleoside triphosphate hydrolases"/>
    <property type="match status" value="2"/>
</dbReference>
<dbReference type="Proteomes" id="UP000256373">
    <property type="component" value="Unassembled WGS sequence"/>
</dbReference>
<evidence type="ECO:0000313" key="4">
    <source>
        <dbReference type="EMBL" id="REA63617.1"/>
    </source>
</evidence>
<dbReference type="GO" id="GO:0043139">
    <property type="term" value="F:5'-3' DNA helicase activity"/>
    <property type="evidence" value="ECO:0007669"/>
    <property type="project" value="InterPro"/>
</dbReference>
<accession>A0A3D8YG17</accession>
<dbReference type="GO" id="GO:0003677">
    <property type="term" value="F:DNA binding"/>
    <property type="evidence" value="ECO:0007669"/>
    <property type="project" value="InterPro"/>
</dbReference>
<dbReference type="RefSeq" id="WP_115829367.1">
    <property type="nucleotide sequence ID" value="NZ_QNUL01000002.1"/>
</dbReference>
<dbReference type="GO" id="GO:0005524">
    <property type="term" value="F:ATP binding"/>
    <property type="evidence" value="ECO:0007669"/>
    <property type="project" value="UniProtKB-KW"/>
</dbReference>
<gene>
    <name evidence="4" type="ORF">DSL64_04025</name>
</gene>
<evidence type="ECO:0000313" key="5">
    <source>
        <dbReference type="Proteomes" id="UP000256373"/>
    </source>
</evidence>
<dbReference type="GO" id="GO:0009338">
    <property type="term" value="C:exodeoxyribonuclease V complex"/>
    <property type="evidence" value="ECO:0007669"/>
    <property type="project" value="TreeGrafter"/>
</dbReference>
<evidence type="ECO:0000256" key="1">
    <source>
        <dbReference type="ARBA" id="ARBA00022741"/>
    </source>
</evidence>
<dbReference type="Pfam" id="PF13538">
    <property type="entry name" value="UvrD_C_2"/>
    <property type="match status" value="1"/>
</dbReference>
<dbReference type="HAMAP" id="MF_01488">
    <property type="entry name" value="RecD2"/>
    <property type="match status" value="1"/>
</dbReference>
<sequence length="826" mass="92190">MGPIDKSTTTELEKLSAVVTRVTFHSLETGYTILKVTAIQRPGQELTVVVHQSKVFAGATMDFYGEWVTHPSYGLQFKAAKIVERKPATTNALEKYLGSGLIRGVGPATARKIVSYFGEKTLDVFEDDIESLTQIDGIAQRKLRMISEAWIEHRQIRSVMMFLQSHNISTLFAVKIYKVYGNDAIEIVQSNPYRLASDIYGIGFLSADHIALGMGLAADSPQRIGAGIGHVLQHAREQGHCYLNLKQILPGVSELLSLTDTECITRVLDQLYERGELKTRQLPDETGVLQVCYYAHSLYYDEQYIALRLKEMVRMTPMPRMPDLQQRLAGFCEQQGIILSGEQNQSVRQILAERVCVLTGGPGCGKTTTTRVLVGMLQMDGKQVMLAAPTGRAAQRMSEVIGLESKTIHRLLEVDAVNGGFKRKEDNPVEADVLIVDECSMLDVHLTAALLRALDKDTQLVLIGDADQLPAVGAGNVLKDVIASQQIPCLRLTKIFRQARESLIISYAHQINTGVVPQITSPFNWPQAWQQKQDCLFIDSEEATGEQLRFISKVKRLVHATAIDADTSQILQDPYSQDNGLVIPQKFSHVNLEALVKARSHTEELRQVLQRIHPWSSLRYGYSAVDMVEKLYDGIIQKYFGNETEIQILSPMTKGSLGTANLNKVIQQKKNPACAGKAQLSIAGRVFRQSDRVIQKRNNYDLNVFNGDIGLITDVDNEGMELTVQFRAGQQVKEVVYSRENLLELDLAYAITIHKSQGSEFETIIIPLVTQHFNMLFRNLVYTAITRARKLVVFVGTRKALTMAIGKQNPAVRQTALVYLLNQSDK</sequence>
<keyword evidence="5" id="KW-1185">Reference proteome</keyword>
<dbReference type="Gene3D" id="1.10.150.20">
    <property type="entry name" value="5' to 3' exonuclease, C-terminal subdomain"/>
    <property type="match status" value="1"/>
</dbReference>
<dbReference type="InterPro" id="IPR027417">
    <property type="entry name" value="P-loop_NTPase"/>
</dbReference>
<dbReference type="InterPro" id="IPR055446">
    <property type="entry name" value="RecD2_N_OB"/>
</dbReference>
<dbReference type="Pfam" id="PF13245">
    <property type="entry name" value="AAA_19"/>
    <property type="match status" value="1"/>
</dbReference>
<dbReference type="InterPro" id="IPR027785">
    <property type="entry name" value="UvrD-like_helicase_C"/>
</dbReference>
<dbReference type="Gene3D" id="1.10.10.2220">
    <property type="match status" value="1"/>
</dbReference>
<dbReference type="Pfam" id="PF14490">
    <property type="entry name" value="HHH_RecD2"/>
    <property type="match status" value="1"/>
</dbReference>
<dbReference type="InterPro" id="IPR050534">
    <property type="entry name" value="Coronavir_polyprotein_1ab"/>
</dbReference>
<evidence type="ECO:0000259" key="3">
    <source>
        <dbReference type="SMART" id="SM00382"/>
    </source>
</evidence>
<organism evidence="4 5">
    <name type="scientific">Dyadobacter luteus</name>
    <dbReference type="NCBI Taxonomy" id="2259619"/>
    <lineage>
        <taxon>Bacteria</taxon>
        <taxon>Pseudomonadati</taxon>
        <taxon>Bacteroidota</taxon>
        <taxon>Cytophagia</taxon>
        <taxon>Cytophagales</taxon>
        <taxon>Spirosomataceae</taxon>
        <taxon>Dyadobacter</taxon>
    </lineage>
</organism>
<dbReference type="Pfam" id="PF18335">
    <property type="entry name" value="SH3_13"/>
    <property type="match status" value="1"/>
</dbReference>
<dbReference type="InterPro" id="IPR029493">
    <property type="entry name" value="RecD2-like_HHH"/>
</dbReference>
<dbReference type="InterPro" id="IPR006345">
    <property type="entry name" value="RecD2"/>
</dbReference>
<dbReference type="PANTHER" id="PTHR43788">
    <property type="entry name" value="DNA2/NAM7 HELICASE FAMILY MEMBER"/>
    <property type="match status" value="1"/>
</dbReference>
<comment type="caution">
    <text evidence="4">The sequence shown here is derived from an EMBL/GenBank/DDBJ whole genome shotgun (WGS) entry which is preliminary data.</text>
</comment>
<dbReference type="OrthoDB" id="9803432at2"/>
<feature type="domain" description="AAA+ ATPase" evidence="3">
    <location>
        <begin position="352"/>
        <end position="500"/>
    </location>
</feature>
<dbReference type="GO" id="GO:0006310">
    <property type="term" value="P:DNA recombination"/>
    <property type="evidence" value="ECO:0007669"/>
    <property type="project" value="InterPro"/>
</dbReference>
<keyword evidence="2" id="KW-0067">ATP-binding</keyword>
<dbReference type="CDD" id="cd18809">
    <property type="entry name" value="SF1_C_RecD"/>
    <property type="match status" value="1"/>
</dbReference>
<dbReference type="PANTHER" id="PTHR43788:SF6">
    <property type="entry name" value="DNA HELICASE B"/>
    <property type="match status" value="1"/>
</dbReference>
<keyword evidence="1" id="KW-0547">Nucleotide-binding</keyword>
<evidence type="ECO:0000256" key="2">
    <source>
        <dbReference type="ARBA" id="ARBA00022840"/>
    </source>
</evidence>
<dbReference type="SMART" id="SM00382">
    <property type="entry name" value="AAA"/>
    <property type="match status" value="1"/>
</dbReference>
<dbReference type="GO" id="GO:0017116">
    <property type="term" value="F:single-stranded DNA helicase activity"/>
    <property type="evidence" value="ECO:0007669"/>
    <property type="project" value="TreeGrafter"/>
</dbReference>
<reference evidence="4 5" key="1">
    <citation type="submission" date="2018-07" db="EMBL/GenBank/DDBJ databases">
        <title>Dyadobacter roseus sp. nov., isolated from rose rhizosphere soil.</title>
        <authorList>
            <person name="Chen L."/>
        </authorList>
    </citation>
    <scope>NUCLEOTIDE SEQUENCE [LARGE SCALE GENOMIC DNA]</scope>
    <source>
        <strain evidence="4 5">RS19</strain>
    </source>
</reference>
<dbReference type="EMBL" id="QNUL01000002">
    <property type="protein sequence ID" value="REA63617.1"/>
    <property type="molecule type" value="Genomic_DNA"/>
</dbReference>
<proteinExistence type="inferred from homology"/>
<dbReference type="AlphaFoldDB" id="A0A3D8YG17"/>
<dbReference type="InterPro" id="IPR041451">
    <property type="entry name" value="RecD2_SH13"/>
</dbReference>